<feature type="region of interest" description="Disordered" evidence="8">
    <location>
        <begin position="1"/>
        <end position="49"/>
    </location>
</feature>
<comment type="catalytic activity">
    <reaction evidence="1">
        <text>Thiol-dependent hydrolysis of ester, thioester, amide, peptide and isopeptide bonds formed by the C-terminal Gly of ubiquitin (a 76-residue protein attached to proteins as an intracellular targeting signal).</text>
        <dbReference type="EC" id="3.4.19.12"/>
    </reaction>
</comment>
<dbReference type="InterPro" id="IPR050185">
    <property type="entry name" value="Ub_carboxyl-term_hydrolase"/>
</dbReference>
<protein>
    <recommendedName>
        <fullName evidence="2">ubiquitinyl hydrolase 1</fullName>
        <ecNumber evidence="2">3.4.19.12</ecNumber>
    </recommendedName>
</protein>
<dbReference type="InterPro" id="IPR002893">
    <property type="entry name" value="Znf_MYND"/>
</dbReference>
<dbReference type="GO" id="GO:0004843">
    <property type="term" value="F:cysteine-type deubiquitinase activity"/>
    <property type="evidence" value="ECO:0007669"/>
    <property type="project" value="UniProtKB-EC"/>
</dbReference>
<name>A0A8C4QCP5_EPTBU</name>
<evidence type="ECO:0000256" key="3">
    <source>
        <dbReference type="ARBA" id="ARBA00022723"/>
    </source>
</evidence>
<feature type="compositionally biased region" description="Pro residues" evidence="8">
    <location>
        <begin position="20"/>
        <end position="29"/>
    </location>
</feature>
<dbReference type="AlphaFoldDB" id="A0A8C4QCP5"/>
<dbReference type="SUPFAM" id="SSF49764">
    <property type="entry name" value="HSP20-like chaperones"/>
    <property type="match status" value="1"/>
</dbReference>
<keyword evidence="4 7" id="KW-0863">Zinc-finger</keyword>
<dbReference type="Pfam" id="PF00443">
    <property type="entry name" value="UCH"/>
    <property type="match status" value="1"/>
</dbReference>
<evidence type="ECO:0000256" key="1">
    <source>
        <dbReference type="ARBA" id="ARBA00000707"/>
    </source>
</evidence>
<feature type="compositionally biased region" description="Basic and acidic residues" evidence="8">
    <location>
        <begin position="1"/>
        <end position="17"/>
    </location>
</feature>
<dbReference type="GO" id="GO:0016579">
    <property type="term" value="P:protein deubiquitination"/>
    <property type="evidence" value="ECO:0007669"/>
    <property type="project" value="InterPro"/>
</dbReference>
<dbReference type="Gene3D" id="3.90.70.10">
    <property type="entry name" value="Cysteine proteinases"/>
    <property type="match status" value="1"/>
</dbReference>
<evidence type="ECO:0000256" key="8">
    <source>
        <dbReference type="SAM" id="MobiDB-lite"/>
    </source>
</evidence>
<dbReference type="PROSITE" id="PS50235">
    <property type="entry name" value="USP_3"/>
    <property type="match status" value="1"/>
</dbReference>
<evidence type="ECO:0000256" key="6">
    <source>
        <dbReference type="ARBA" id="ARBA00022833"/>
    </source>
</evidence>
<organism evidence="12 13">
    <name type="scientific">Eptatretus burgeri</name>
    <name type="common">Inshore hagfish</name>
    <dbReference type="NCBI Taxonomy" id="7764"/>
    <lineage>
        <taxon>Eukaryota</taxon>
        <taxon>Metazoa</taxon>
        <taxon>Chordata</taxon>
        <taxon>Craniata</taxon>
        <taxon>Vertebrata</taxon>
        <taxon>Cyclostomata</taxon>
        <taxon>Myxini</taxon>
        <taxon>Myxiniformes</taxon>
        <taxon>Myxinidae</taxon>
        <taxon>Eptatretinae</taxon>
        <taxon>Eptatretus</taxon>
    </lineage>
</organism>
<proteinExistence type="predicted"/>
<dbReference type="InterPro" id="IPR028889">
    <property type="entry name" value="USP"/>
</dbReference>
<dbReference type="EC" id="3.4.19.12" evidence="2"/>
<dbReference type="Pfam" id="PF16602">
    <property type="entry name" value="USP19_linker"/>
    <property type="match status" value="1"/>
</dbReference>
<keyword evidence="5" id="KW-0378">Hydrolase</keyword>
<dbReference type="InterPro" id="IPR008978">
    <property type="entry name" value="HSP20-like_chaperone"/>
</dbReference>
<evidence type="ECO:0000259" key="11">
    <source>
        <dbReference type="PROSITE" id="PS51203"/>
    </source>
</evidence>
<evidence type="ECO:0000256" key="4">
    <source>
        <dbReference type="ARBA" id="ARBA00022771"/>
    </source>
</evidence>
<dbReference type="InterPro" id="IPR001394">
    <property type="entry name" value="Peptidase_C19_UCH"/>
</dbReference>
<evidence type="ECO:0000259" key="10">
    <source>
        <dbReference type="PROSITE" id="PS50865"/>
    </source>
</evidence>
<dbReference type="Ensembl" id="ENSEBUT00000013964.1">
    <property type="protein sequence ID" value="ENSEBUP00000013387.1"/>
    <property type="gene ID" value="ENSEBUG00000008444.1"/>
</dbReference>
<dbReference type="InterPro" id="IPR007052">
    <property type="entry name" value="CS_dom"/>
</dbReference>
<dbReference type="InterPro" id="IPR038765">
    <property type="entry name" value="Papain-like_cys_pep_sf"/>
</dbReference>
<dbReference type="Proteomes" id="UP000694388">
    <property type="component" value="Unplaced"/>
</dbReference>
<evidence type="ECO:0000256" key="7">
    <source>
        <dbReference type="PROSITE-ProRule" id="PRU00134"/>
    </source>
</evidence>
<dbReference type="PROSITE" id="PS01360">
    <property type="entry name" value="ZF_MYND_1"/>
    <property type="match status" value="1"/>
</dbReference>
<dbReference type="PROSITE" id="PS00972">
    <property type="entry name" value="USP_1"/>
    <property type="match status" value="1"/>
</dbReference>
<accession>A0A8C4QCP5</accession>
<keyword evidence="13" id="KW-1185">Reference proteome</keyword>
<reference evidence="12" key="1">
    <citation type="submission" date="2025-05" db="UniProtKB">
        <authorList>
            <consortium name="Ensembl"/>
        </authorList>
    </citation>
    <scope>IDENTIFICATION</scope>
</reference>
<keyword evidence="3" id="KW-0479">Metal-binding</keyword>
<evidence type="ECO:0000256" key="5">
    <source>
        <dbReference type="ARBA" id="ARBA00022801"/>
    </source>
</evidence>
<feature type="domain" description="MYND-type" evidence="10">
    <location>
        <begin position="856"/>
        <end position="897"/>
    </location>
</feature>
<evidence type="ECO:0000259" key="9">
    <source>
        <dbReference type="PROSITE" id="PS50235"/>
    </source>
</evidence>
<dbReference type="PANTHER" id="PTHR21646:SF74">
    <property type="entry name" value="UBIQUITIN CARBOXYL-TERMINAL HYDROLASE 19"/>
    <property type="match status" value="1"/>
</dbReference>
<dbReference type="PROSITE" id="PS50865">
    <property type="entry name" value="ZF_MYND_2"/>
    <property type="match status" value="1"/>
</dbReference>
<dbReference type="SUPFAM" id="SSF144232">
    <property type="entry name" value="HIT/MYND zinc finger-like"/>
    <property type="match status" value="1"/>
</dbReference>
<evidence type="ECO:0000313" key="12">
    <source>
        <dbReference type="Ensembl" id="ENSEBUP00000013387.1"/>
    </source>
</evidence>
<feature type="region of interest" description="Disordered" evidence="8">
    <location>
        <begin position="482"/>
        <end position="527"/>
    </location>
</feature>
<dbReference type="PANTHER" id="PTHR21646">
    <property type="entry name" value="UBIQUITIN CARBOXYL-TERMINAL HYDROLASE"/>
    <property type="match status" value="1"/>
</dbReference>
<evidence type="ECO:0000256" key="2">
    <source>
        <dbReference type="ARBA" id="ARBA00012759"/>
    </source>
</evidence>
<dbReference type="Ensembl" id="ENSEBUT00000013948.1">
    <property type="protein sequence ID" value="ENSEBUP00000013372.1"/>
    <property type="gene ID" value="ENSEBUG00000008444.1"/>
</dbReference>
<dbReference type="SUPFAM" id="SSF54001">
    <property type="entry name" value="Cysteine proteinases"/>
    <property type="match status" value="1"/>
</dbReference>
<feature type="compositionally biased region" description="Low complexity" evidence="8">
    <location>
        <begin position="482"/>
        <end position="494"/>
    </location>
</feature>
<feature type="domain" description="USP" evidence="9">
    <location>
        <begin position="564"/>
        <end position="920"/>
    </location>
</feature>
<dbReference type="PROSITE" id="PS51203">
    <property type="entry name" value="CS"/>
    <property type="match status" value="1"/>
</dbReference>
<evidence type="ECO:0000313" key="13">
    <source>
        <dbReference type="Proteomes" id="UP000694388"/>
    </source>
</evidence>
<dbReference type="GeneTree" id="ENSGT00940000159085"/>
<feature type="region of interest" description="Disordered" evidence="8">
    <location>
        <begin position="968"/>
        <end position="1002"/>
    </location>
</feature>
<dbReference type="InterPro" id="IPR018200">
    <property type="entry name" value="USP_CS"/>
</dbReference>
<dbReference type="GO" id="GO:0008270">
    <property type="term" value="F:zinc ion binding"/>
    <property type="evidence" value="ECO:0007669"/>
    <property type="project" value="UniProtKB-KW"/>
</dbReference>
<dbReference type="Pfam" id="PF01753">
    <property type="entry name" value="zf-MYND"/>
    <property type="match status" value="1"/>
</dbReference>
<dbReference type="Gene3D" id="2.60.40.790">
    <property type="match status" value="1"/>
</dbReference>
<sequence length="1089" mass="120110">MARARPEAESPDRERGQPGEPGPGEPGPGEPTSRQVRAHTSTKDDVERSCSPIADGFNAVCSENGTLNTKIVSIPYEHSCRIAKVQETDCGQRGDGDLCFNGELMNAIDGKQQETNLYDHATLLGMQDSHLISTSHLHFNDSDMLGMPKTDWKSEFMPQKMCTSPKPMYTADCSTTNTSGRTIRTSELYHQEFPPIQGESLTKIPDGYSSSHILPDQREVVNVSQLNESFSTSISLNRSCKTTPDKGMEQKVVVDKNVAKEVEMENSLAQVDSCVTQEVNLKKGVMAVGVDEKKGIVAEGVNVKGVVVNEKKGIAAEGVNVKKSVNEEPHAEKTIAKVVENEEQAEANQESLVGDVCVRAVPCMKHNWYEGAVDMVNVDVYVRNIDTTVTTAIFREADFTLVFRTSDTKFVQEQDDPEPSALYSWNVRLRHTVIPEQCHFIVRKAVITLRLKKEKSQRWGILEAPSSQGAVGGAKVAVPAGEQWQSGSGSQPQPTKSKSYDETAESRNGQAKKPTVESGDSKLMGRSVGKTATQWDMHNEMSVSGTSCQDVRKEQEAERCRGYTGLVNLGNTCFMNSVIQCLSNTRELRDYFHNMAFKTEINMSNPLGTGGRLAKCFAYLLHALWKGDRQAVVPSQLKSIVASKASQFTGCSQHDAQEFMAFLLDGLHEDLNRVREKLYTPVPNSDSRPDQMVADEAWNQHKLRNDSFIVDLFQGQYKSKLVCPVCAKVSITFDPFLHLPVPLLQQLRSLSLFFIPRNPAKSPVRITVNVGKRAYAVEVTDFVAQKMHVQPDSLRLVEVNQSTLRRVFQPMQSLENLTSGELLCFEVLSERQAAARVHVVSISQRLIVPNTPVTRCAACHMTHPSEGRLRRCTKCYRVAYCNMSCQKSNWSEHRNACHPEPVGSPFLLSLRAVSLNYQQLAQAAFNFARHFVKVTSPLETLTPSVTTSNEAQDVRDSPQLARLKVGPKEFDSASCDRQLGVNPDKATSNSRVETDAGGSRPETTLSFPFNLYLENEGKEVELCPEDGVLSIPDEANLVLEWCNHSRIPGHVAVETKPLLVGLEEEEEGAGGGAGASGSVVGVTLSHCLN</sequence>
<feature type="domain" description="CS" evidence="11">
    <location>
        <begin position="361"/>
        <end position="463"/>
    </location>
</feature>
<keyword evidence="6" id="KW-0862">Zinc</keyword>
<dbReference type="Gene3D" id="6.10.140.2220">
    <property type="match status" value="1"/>
</dbReference>